<comment type="caution">
    <text evidence="2">The sequence shown here is derived from an EMBL/GenBank/DDBJ whole genome shotgun (WGS) entry which is preliminary data.</text>
</comment>
<dbReference type="InterPro" id="IPR001387">
    <property type="entry name" value="Cro/C1-type_HTH"/>
</dbReference>
<accession>A0ABP8AZT3</accession>
<dbReference type="InterPro" id="IPR043917">
    <property type="entry name" value="DUF5753"/>
</dbReference>
<dbReference type="Proteomes" id="UP001501251">
    <property type="component" value="Unassembled WGS sequence"/>
</dbReference>
<dbReference type="Pfam" id="PF13560">
    <property type="entry name" value="HTH_31"/>
    <property type="match status" value="1"/>
</dbReference>
<keyword evidence="3" id="KW-1185">Reference proteome</keyword>
<dbReference type="EMBL" id="BAABAQ010000006">
    <property type="protein sequence ID" value="GAA4194524.1"/>
    <property type="molecule type" value="Genomic_DNA"/>
</dbReference>
<evidence type="ECO:0000313" key="3">
    <source>
        <dbReference type="Proteomes" id="UP001501251"/>
    </source>
</evidence>
<reference evidence="3" key="1">
    <citation type="journal article" date="2019" name="Int. J. Syst. Evol. Microbiol.">
        <title>The Global Catalogue of Microorganisms (GCM) 10K type strain sequencing project: providing services to taxonomists for standard genome sequencing and annotation.</title>
        <authorList>
            <consortium name="The Broad Institute Genomics Platform"/>
            <consortium name="The Broad Institute Genome Sequencing Center for Infectious Disease"/>
            <person name="Wu L."/>
            <person name="Ma J."/>
        </authorList>
    </citation>
    <scope>NUCLEOTIDE SEQUENCE [LARGE SCALE GENOMIC DNA]</scope>
    <source>
        <strain evidence="3">JCM 17388</strain>
    </source>
</reference>
<dbReference type="Gene3D" id="1.10.260.40">
    <property type="entry name" value="lambda repressor-like DNA-binding domains"/>
    <property type="match status" value="1"/>
</dbReference>
<name>A0ABP8AZT3_9ACTN</name>
<organism evidence="2 3">
    <name type="scientific">Streptosporangium oxazolinicum</name>
    <dbReference type="NCBI Taxonomy" id="909287"/>
    <lineage>
        <taxon>Bacteria</taxon>
        <taxon>Bacillati</taxon>
        <taxon>Actinomycetota</taxon>
        <taxon>Actinomycetes</taxon>
        <taxon>Streptosporangiales</taxon>
        <taxon>Streptosporangiaceae</taxon>
        <taxon>Streptosporangium</taxon>
    </lineage>
</organism>
<dbReference type="CDD" id="cd00093">
    <property type="entry name" value="HTH_XRE"/>
    <property type="match status" value="1"/>
</dbReference>
<dbReference type="PROSITE" id="PS50943">
    <property type="entry name" value="HTH_CROC1"/>
    <property type="match status" value="1"/>
</dbReference>
<evidence type="ECO:0000313" key="2">
    <source>
        <dbReference type="EMBL" id="GAA4194524.1"/>
    </source>
</evidence>
<sequence length="256" mass="28559">MSREQVASTTEINRATLYRIEMAQAKPQLRTLRALLDVYGVPEKHRNALVAILKLAGEENWLKAASEDLPDQYATYIGFEQEATGVLNYELAFIPGLLQTEAYARTVIPGGDPGLSAAEVENRVAARMARQVNRHPSLTIEAIIDEAMLRRHVGSPEIMCEQLQHLLNKSEQPHIALRVIPCAVGVHPGMHGSFVVLQFGHDVHDVVYIEVSTTDLFLDSENDVKRYNLMFEHLRAIAASPDESRELIARALTDVK</sequence>
<dbReference type="SUPFAM" id="SSF47413">
    <property type="entry name" value="lambda repressor-like DNA-binding domains"/>
    <property type="match status" value="1"/>
</dbReference>
<dbReference type="InterPro" id="IPR010982">
    <property type="entry name" value="Lambda_DNA-bd_dom_sf"/>
</dbReference>
<evidence type="ECO:0000259" key="1">
    <source>
        <dbReference type="PROSITE" id="PS50943"/>
    </source>
</evidence>
<feature type="domain" description="HTH cro/C1-type" evidence="1">
    <location>
        <begin position="1"/>
        <end position="46"/>
    </location>
</feature>
<protein>
    <submittedName>
        <fullName evidence="2">Helix-turn-helix transcriptional regulator</fullName>
    </submittedName>
</protein>
<gene>
    <name evidence="2" type="ORF">GCM10022252_39060</name>
</gene>
<proteinExistence type="predicted"/>
<dbReference type="Pfam" id="PF19054">
    <property type="entry name" value="DUF5753"/>
    <property type="match status" value="1"/>
</dbReference>